<keyword evidence="3" id="KW-1185">Reference proteome</keyword>
<evidence type="ECO:0000313" key="2">
    <source>
        <dbReference type="EMBL" id="QUV95584.1"/>
    </source>
</evidence>
<dbReference type="EMBL" id="CP072643">
    <property type="protein sequence ID" value="QUV95584.1"/>
    <property type="molecule type" value="Genomic_DNA"/>
</dbReference>
<name>A0ABX8B3S4_9BACT</name>
<protein>
    <recommendedName>
        <fullName evidence="4">AsmA-like C-terminal domain-containing protein</fullName>
    </recommendedName>
</protein>
<proteinExistence type="predicted"/>
<dbReference type="RefSeq" id="WP_211423802.1">
    <property type="nucleotide sequence ID" value="NZ_CP072643.1"/>
</dbReference>
<dbReference type="PANTHER" id="PTHR30441">
    <property type="entry name" value="DUF748 DOMAIN-CONTAINING PROTEIN"/>
    <property type="match status" value="1"/>
</dbReference>
<dbReference type="Proteomes" id="UP000677668">
    <property type="component" value="Chromosome 2"/>
</dbReference>
<feature type="region of interest" description="Disordered" evidence="1">
    <location>
        <begin position="133"/>
        <end position="155"/>
    </location>
</feature>
<sequence>MTAARGNAHAPSRRRRWPLLLGAVAAAAAGLLLLLFVAPRLIPSGWLIPRLEQLLSRALGTPVQVASAQATSFLPLTIVVENVTLGQQRPDARLTGTIRQGEFGIGWLNLFRRRPTFTHLHLVEADLQLPTSTAAGPSGQWRPSPAPAAPHPAAPHLAAPHLAASLSAPSHRVFHHLGLTLRLAADDTPTDTNAELFTIEQLTVQNSRLSWPDTPFRFERLNTEGRVQGREVTLRQTTADWLNGTLEASAVRLTFAPERLGFAITGRLTDIATETLASPPETAAVTGQGTFRLDIAGQYRYETRNFEGLSGSGDGDLRDGHFPRFRPGAIGRTLAPTALPMRLGNFDLGPVQERLLGTDSGLPSTSEGLSFRELVFRFALEGTTVRLDGLTCTLAEDRQIFGQGAISLAERPAQINFDLRFPLNFVTGRSASRLPFFGTLSERQMIPVRVTGTFERPVVEIISLSL</sequence>
<evidence type="ECO:0008006" key="4">
    <source>
        <dbReference type="Google" id="ProtNLM"/>
    </source>
</evidence>
<evidence type="ECO:0000313" key="3">
    <source>
        <dbReference type="Proteomes" id="UP000677668"/>
    </source>
</evidence>
<accession>A0ABX8B3S4</accession>
<evidence type="ECO:0000256" key="1">
    <source>
        <dbReference type="SAM" id="MobiDB-lite"/>
    </source>
</evidence>
<organism evidence="2 3">
    <name type="scientific">Chloracidobacterium sp. N</name>
    <dbReference type="NCBI Taxonomy" id="2821540"/>
    <lineage>
        <taxon>Bacteria</taxon>
        <taxon>Pseudomonadati</taxon>
        <taxon>Acidobacteriota</taxon>
        <taxon>Terriglobia</taxon>
        <taxon>Terriglobales</taxon>
        <taxon>Acidobacteriaceae</taxon>
        <taxon>Chloracidobacterium</taxon>
        <taxon>Chloracidobacterium aggregatum</taxon>
    </lineage>
</organism>
<reference evidence="2 3" key="1">
    <citation type="submission" date="2021-03" db="EMBL/GenBank/DDBJ databases">
        <title>Genomic and phenotypic characterization of Chloracidobacterium isolates provides evidence for multiple species.</title>
        <authorList>
            <person name="Saini M.K."/>
            <person name="Costas A.M.G."/>
            <person name="Tank M."/>
            <person name="Bryant D.A."/>
        </authorList>
    </citation>
    <scope>NUCLEOTIDE SEQUENCE [LARGE SCALE GENOMIC DNA]</scope>
    <source>
        <strain evidence="2 3">N</strain>
    </source>
</reference>
<dbReference type="PANTHER" id="PTHR30441:SF4">
    <property type="entry name" value="PROTEIN ASMA"/>
    <property type="match status" value="1"/>
</dbReference>
<feature type="compositionally biased region" description="Pro residues" evidence="1">
    <location>
        <begin position="144"/>
        <end position="153"/>
    </location>
</feature>
<dbReference type="InterPro" id="IPR052894">
    <property type="entry name" value="AsmA-related"/>
</dbReference>
<gene>
    <name evidence="2" type="ORF">J8C05_12185</name>
</gene>